<keyword evidence="5" id="KW-1185">Reference proteome</keyword>
<dbReference type="Gene3D" id="1.10.10.10">
    <property type="entry name" value="Winged helix-like DNA-binding domain superfamily/Winged helix DNA-binding domain"/>
    <property type="match status" value="1"/>
</dbReference>
<dbReference type="RefSeq" id="WP_380113323.1">
    <property type="nucleotide sequence ID" value="NZ_JBHSIU010000007.1"/>
</dbReference>
<proteinExistence type="predicted"/>
<feature type="domain" description="ANTAR" evidence="3">
    <location>
        <begin position="204"/>
        <end position="254"/>
    </location>
</feature>
<dbReference type="EMBL" id="JBHSIU010000007">
    <property type="protein sequence ID" value="MFC4997089.1"/>
    <property type="molecule type" value="Genomic_DNA"/>
</dbReference>
<evidence type="ECO:0000313" key="4">
    <source>
        <dbReference type="EMBL" id="MFC4997089.1"/>
    </source>
</evidence>
<name>A0ABV9VMV4_9ACTN</name>
<dbReference type="SUPFAM" id="SSF55781">
    <property type="entry name" value="GAF domain-like"/>
    <property type="match status" value="1"/>
</dbReference>
<dbReference type="InterPro" id="IPR005561">
    <property type="entry name" value="ANTAR"/>
</dbReference>
<dbReference type="Gene3D" id="3.30.450.40">
    <property type="match status" value="1"/>
</dbReference>
<dbReference type="Pfam" id="PF03861">
    <property type="entry name" value="ANTAR"/>
    <property type="match status" value="1"/>
</dbReference>
<gene>
    <name evidence="4" type="ORF">ACFPIJ_04530</name>
</gene>
<organism evidence="4 5">
    <name type="scientific">Dactylosporangium cerinum</name>
    <dbReference type="NCBI Taxonomy" id="1434730"/>
    <lineage>
        <taxon>Bacteria</taxon>
        <taxon>Bacillati</taxon>
        <taxon>Actinomycetota</taxon>
        <taxon>Actinomycetes</taxon>
        <taxon>Micromonosporales</taxon>
        <taxon>Micromonosporaceae</taxon>
        <taxon>Dactylosporangium</taxon>
    </lineage>
</organism>
<keyword evidence="2" id="KW-0804">Transcription</keyword>
<dbReference type="InterPro" id="IPR029016">
    <property type="entry name" value="GAF-like_dom_sf"/>
</dbReference>
<evidence type="ECO:0000313" key="5">
    <source>
        <dbReference type="Proteomes" id="UP001595912"/>
    </source>
</evidence>
<protein>
    <submittedName>
        <fullName evidence="4">ANTAR domain-containing protein</fullName>
    </submittedName>
</protein>
<keyword evidence="1" id="KW-0805">Transcription regulation</keyword>
<dbReference type="InterPro" id="IPR036388">
    <property type="entry name" value="WH-like_DNA-bd_sf"/>
</dbReference>
<evidence type="ECO:0000256" key="2">
    <source>
        <dbReference type="ARBA" id="ARBA00023163"/>
    </source>
</evidence>
<reference evidence="5" key="1">
    <citation type="journal article" date="2019" name="Int. J. Syst. Evol. Microbiol.">
        <title>The Global Catalogue of Microorganisms (GCM) 10K type strain sequencing project: providing services to taxonomists for standard genome sequencing and annotation.</title>
        <authorList>
            <consortium name="The Broad Institute Genomics Platform"/>
            <consortium name="The Broad Institute Genome Sequencing Center for Infectious Disease"/>
            <person name="Wu L."/>
            <person name="Ma J."/>
        </authorList>
    </citation>
    <scope>NUCLEOTIDE SEQUENCE [LARGE SCALE GENOMIC DNA]</scope>
    <source>
        <strain evidence="5">CGMCC 4.7152</strain>
    </source>
</reference>
<evidence type="ECO:0000256" key="1">
    <source>
        <dbReference type="ARBA" id="ARBA00023015"/>
    </source>
</evidence>
<dbReference type="Proteomes" id="UP001595912">
    <property type="component" value="Unassembled WGS sequence"/>
</dbReference>
<sequence length="274" mass="28406">MRCTSVAAARTFEVSEAAHDHIFGVQISGSGNVVSADRRLRLWGLATAYADSGPVTVGHVCAAANSATVTDGAAIAVALTATPRETIYSSDRTASEIEELSLTLGEGPCVDALAGGLVLVPDLGTAQSSARWPAFAPAAVAAGAQAIFALPLQVGAIRLGVLDLYRTGPGELDHEQGLDALMLADTACALLLDAGSPSSARIPEPASLQHPEVHQATGMISVQLGLSAALALVRLRAYAYVHNRRLRDVSRDVVTRRLRFNPESSSSNGQSEGD</sequence>
<accession>A0ABV9VMV4</accession>
<evidence type="ECO:0000259" key="3">
    <source>
        <dbReference type="SMART" id="SM01012"/>
    </source>
</evidence>
<dbReference type="SMART" id="SM01012">
    <property type="entry name" value="ANTAR"/>
    <property type="match status" value="1"/>
</dbReference>
<comment type="caution">
    <text evidence="4">The sequence shown here is derived from an EMBL/GenBank/DDBJ whole genome shotgun (WGS) entry which is preliminary data.</text>
</comment>